<evidence type="ECO:0000313" key="2">
    <source>
        <dbReference type="Proteomes" id="UP000887116"/>
    </source>
</evidence>
<dbReference type="AlphaFoldDB" id="A0A8X6F6J2"/>
<dbReference type="Proteomes" id="UP000887116">
    <property type="component" value="Unassembled WGS sequence"/>
</dbReference>
<proteinExistence type="predicted"/>
<dbReference type="EMBL" id="BMAO01031112">
    <property type="protein sequence ID" value="GFQ72475.1"/>
    <property type="molecule type" value="Genomic_DNA"/>
</dbReference>
<comment type="caution">
    <text evidence="1">The sequence shown here is derived from an EMBL/GenBank/DDBJ whole genome shotgun (WGS) entry which is preliminary data.</text>
</comment>
<gene>
    <name evidence="1" type="ORF">TNCT_219991</name>
</gene>
<evidence type="ECO:0000313" key="1">
    <source>
        <dbReference type="EMBL" id="GFQ72475.1"/>
    </source>
</evidence>
<protein>
    <submittedName>
        <fullName evidence="1">Uncharacterized protein</fullName>
    </submittedName>
</protein>
<dbReference type="OrthoDB" id="10563562at2759"/>
<sequence>MQQLCSALVIVMHKTPFSTTFRIQCKHDFLTSRSCGDLRVSKCCKRCSSVRACSTHVSNFFTMSIASKCREIDCGATERSDPSWRTIDVDRSSTFCL</sequence>
<keyword evidence="2" id="KW-1185">Reference proteome</keyword>
<name>A0A8X6F6J2_TRICU</name>
<organism evidence="1 2">
    <name type="scientific">Trichonephila clavata</name>
    <name type="common">Joro spider</name>
    <name type="synonym">Nephila clavata</name>
    <dbReference type="NCBI Taxonomy" id="2740835"/>
    <lineage>
        <taxon>Eukaryota</taxon>
        <taxon>Metazoa</taxon>
        <taxon>Ecdysozoa</taxon>
        <taxon>Arthropoda</taxon>
        <taxon>Chelicerata</taxon>
        <taxon>Arachnida</taxon>
        <taxon>Araneae</taxon>
        <taxon>Araneomorphae</taxon>
        <taxon>Entelegynae</taxon>
        <taxon>Araneoidea</taxon>
        <taxon>Nephilidae</taxon>
        <taxon>Trichonephila</taxon>
    </lineage>
</organism>
<accession>A0A8X6F6J2</accession>
<reference evidence="1" key="1">
    <citation type="submission" date="2020-07" db="EMBL/GenBank/DDBJ databases">
        <title>Multicomponent nature underlies the extraordinary mechanical properties of spider dragline silk.</title>
        <authorList>
            <person name="Kono N."/>
            <person name="Nakamura H."/>
            <person name="Mori M."/>
            <person name="Yoshida Y."/>
            <person name="Ohtoshi R."/>
            <person name="Malay A.D."/>
            <person name="Moran D.A.P."/>
            <person name="Tomita M."/>
            <person name="Numata K."/>
            <person name="Arakawa K."/>
        </authorList>
    </citation>
    <scope>NUCLEOTIDE SEQUENCE</scope>
</reference>